<protein>
    <submittedName>
        <fullName evidence="1">Uncharacterized protein</fullName>
    </submittedName>
</protein>
<name>A0AAV5SJ59_9BILA</name>
<comment type="caution">
    <text evidence="1">The sequence shown here is derived from an EMBL/GenBank/DDBJ whole genome shotgun (WGS) entry which is preliminary data.</text>
</comment>
<dbReference type="Proteomes" id="UP001432027">
    <property type="component" value="Unassembled WGS sequence"/>
</dbReference>
<sequence length="153" mass="17297">IHLDHGSQATLITRNLVNRLSLVPFDTIQKQGDEYIVQYSVKAQAKNDLPSNYDLDRSYLEYYDSVIQDQLSLGQTELVNPSDTEGIVHYLAHQPVLRPDKPSTPLRPSDLEQIPALILQSRARLSLIVADVEKAFFQTDQYPDPTSWSSDSV</sequence>
<proteinExistence type="predicted"/>
<evidence type="ECO:0000313" key="1">
    <source>
        <dbReference type="EMBL" id="GMS82525.1"/>
    </source>
</evidence>
<keyword evidence="2" id="KW-1185">Reference proteome</keyword>
<feature type="non-terminal residue" evidence="1">
    <location>
        <position position="1"/>
    </location>
</feature>
<reference evidence="1" key="1">
    <citation type="submission" date="2023-10" db="EMBL/GenBank/DDBJ databases">
        <title>Genome assembly of Pristionchus species.</title>
        <authorList>
            <person name="Yoshida K."/>
            <person name="Sommer R.J."/>
        </authorList>
    </citation>
    <scope>NUCLEOTIDE SEQUENCE</scope>
    <source>
        <strain evidence="1">RS0144</strain>
    </source>
</reference>
<gene>
    <name evidence="1" type="ORF">PENTCL1PPCAC_4700</name>
</gene>
<dbReference type="AlphaFoldDB" id="A0AAV5SJ59"/>
<evidence type="ECO:0000313" key="2">
    <source>
        <dbReference type="Proteomes" id="UP001432027"/>
    </source>
</evidence>
<accession>A0AAV5SJ59</accession>
<dbReference type="EMBL" id="BTSX01000002">
    <property type="protein sequence ID" value="GMS82525.1"/>
    <property type="molecule type" value="Genomic_DNA"/>
</dbReference>
<organism evidence="1 2">
    <name type="scientific">Pristionchus entomophagus</name>
    <dbReference type="NCBI Taxonomy" id="358040"/>
    <lineage>
        <taxon>Eukaryota</taxon>
        <taxon>Metazoa</taxon>
        <taxon>Ecdysozoa</taxon>
        <taxon>Nematoda</taxon>
        <taxon>Chromadorea</taxon>
        <taxon>Rhabditida</taxon>
        <taxon>Rhabditina</taxon>
        <taxon>Diplogasteromorpha</taxon>
        <taxon>Diplogasteroidea</taxon>
        <taxon>Neodiplogasteridae</taxon>
        <taxon>Pristionchus</taxon>
    </lineage>
</organism>